<reference evidence="8 9" key="1">
    <citation type="submission" date="2019-03" db="EMBL/GenBank/DDBJ databases">
        <authorList>
            <person name="Che Y."/>
            <person name="Zhou L."/>
        </authorList>
    </citation>
    <scope>NUCLEOTIDE SEQUENCE [LARGE SCALE GENOMIC DNA]</scope>
    <source>
        <strain evidence="8 9">AIFJ1607</strain>
    </source>
</reference>
<protein>
    <recommendedName>
        <fullName evidence="5">Macrodomain Ter protein</fullName>
    </recommendedName>
</protein>
<dbReference type="Pfam" id="PF06303">
    <property type="entry name" value="MatP"/>
    <property type="match status" value="1"/>
</dbReference>
<evidence type="ECO:0000259" key="6">
    <source>
        <dbReference type="Pfam" id="PF06303"/>
    </source>
</evidence>
<dbReference type="GO" id="GO:0006355">
    <property type="term" value="P:regulation of DNA-templated transcription"/>
    <property type="evidence" value="ECO:0007669"/>
    <property type="project" value="InterPro"/>
</dbReference>
<comment type="function">
    <text evidence="5">Required for spatial organization of the terminus region of the chromosome (Ter macrodomain) during the cell cycle. Prevents early segregation of duplicated Ter macrodomains during cell division. Binds specifically to matS, which is a 13 bp signature motif repeated within the Ter macrodomain.</text>
</comment>
<keyword evidence="9" id="KW-1185">Reference proteome</keyword>
<keyword evidence="4 5" id="KW-0131">Cell cycle</keyword>
<dbReference type="InterPro" id="IPR035375">
    <property type="entry name" value="MatP_C"/>
</dbReference>
<dbReference type="InterPro" id="IPR035087">
    <property type="entry name" value="MatP_N"/>
</dbReference>
<evidence type="ECO:0000256" key="1">
    <source>
        <dbReference type="ARBA" id="ARBA00022490"/>
    </source>
</evidence>
<accession>A0A4V1AY17</accession>
<proteinExistence type="inferred from homology"/>
<evidence type="ECO:0000313" key="8">
    <source>
        <dbReference type="EMBL" id="QBQ63810.1"/>
    </source>
</evidence>
<evidence type="ECO:0000313" key="9">
    <source>
        <dbReference type="Proteomes" id="UP000294444"/>
    </source>
</evidence>
<dbReference type="HAMAP" id="MF_01073">
    <property type="entry name" value="MatP"/>
    <property type="match status" value="1"/>
</dbReference>
<evidence type="ECO:0000256" key="4">
    <source>
        <dbReference type="ARBA" id="ARBA00023306"/>
    </source>
</evidence>
<dbReference type="EMBL" id="CP038145">
    <property type="protein sequence ID" value="QBQ63810.1"/>
    <property type="molecule type" value="Genomic_DNA"/>
</dbReference>
<sequence>MRYQKLEIQEASWKWKYLLKKYREGENITKYEEQSLIELKVQLLTTLQNSPEEIEQWIKAEMTSEQRKKMRQSIRARRKRFFNAEKQSTRKKSIDLEYASWQRLSKQATEMDLTLSETIHYLIDELEKKQIYAEQVDKMKANLKALLK</sequence>
<dbReference type="InterPro" id="IPR009390">
    <property type="entry name" value="MatP"/>
</dbReference>
<evidence type="ECO:0000256" key="5">
    <source>
        <dbReference type="HAMAP-Rule" id="MF_01073"/>
    </source>
</evidence>
<keyword evidence="2 5" id="KW-0132">Cell division</keyword>
<gene>
    <name evidence="5 8" type="primary">matP</name>
    <name evidence="8" type="ORF">EXH44_05955</name>
</gene>
<dbReference type="Pfam" id="PF17414">
    <property type="entry name" value="MatP_C"/>
    <property type="match status" value="1"/>
</dbReference>
<evidence type="ECO:0000256" key="2">
    <source>
        <dbReference type="ARBA" id="ARBA00022618"/>
    </source>
</evidence>
<dbReference type="RefSeq" id="WP_162856663.1">
    <property type="nucleotide sequence ID" value="NZ_CP038145.1"/>
</dbReference>
<name>A0A4V1AY17_9PAST</name>
<keyword evidence="3 5" id="KW-0238">DNA-binding</keyword>
<evidence type="ECO:0000256" key="3">
    <source>
        <dbReference type="ARBA" id="ARBA00023125"/>
    </source>
</evidence>
<evidence type="ECO:0000259" key="7">
    <source>
        <dbReference type="Pfam" id="PF17414"/>
    </source>
</evidence>
<dbReference type="InterPro" id="IPR038339">
    <property type="entry name" value="MatP_N_sf"/>
</dbReference>
<dbReference type="Proteomes" id="UP000294444">
    <property type="component" value="Chromosome"/>
</dbReference>
<dbReference type="Gene3D" id="1.10.1220.10">
    <property type="entry name" value="Met repressor-like"/>
    <property type="match status" value="1"/>
</dbReference>
<dbReference type="GO" id="GO:0051301">
    <property type="term" value="P:cell division"/>
    <property type="evidence" value="ECO:0007669"/>
    <property type="project" value="UniProtKB-UniRule"/>
</dbReference>
<comment type="subcellular location">
    <subcellularLocation>
        <location evidence="5">Cytoplasm</location>
    </subcellularLocation>
</comment>
<dbReference type="AlphaFoldDB" id="A0A4V1AY17"/>
<dbReference type="GO" id="GO:0043565">
    <property type="term" value="F:sequence-specific DNA binding"/>
    <property type="evidence" value="ECO:0007669"/>
    <property type="project" value="UniProtKB-UniRule"/>
</dbReference>
<comment type="similarity">
    <text evidence="5">Belongs to the MatP family.</text>
</comment>
<organism evidence="8 9">
    <name type="scientific">Actinobacillus indolicus</name>
    <dbReference type="NCBI Taxonomy" id="51049"/>
    <lineage>
        <taxon>Bacteria</taxon>
        <taxon>Pseudomonadati</taxon>
        <taxon>Pseudomonadota</taxon>
        <taxon>Gammaproteobacteria</taxon>
        <taxon>Pasteurellales</taxon>
        <taxon>Pasteurellaceae</taxon>
        <taxon>Actinobacillus</taxon>
    </lineage>
</organism>
<keyword evidence="1 5" id="KW-0963">Cytoplasm</keyword>
<dbReference type="InterPro" id="IPR013321">
    <property type="entry name" value="Arc_rbn_hlx_hlx"/>
</dbReference>
<dbReference type="Gene3D" id="1.20.1270.380">
    <property type="entry name" value="MatP, N-terminal domain"/>
    <property type="match status" value="1"/>
</dbReference>
<dbReference type="NCBIfam" id="NF003471">
    <property type="entry name" value="PRK05097.1"/>
    <property type="match status" value="1"/>
</dbReference>
<feature type="domain" description="MatP C-terminal ribbon-helix-helix" evidence="7">
    <location>
        <begin position="88"/>
        <end position="147"/>
    </location>
</feature>
<dbReference type="KEGG" id="aio:EXH44_05955"/>
<dbReference type="GO" id="GO:0005737">
    <property type="term" value="C:cytoplasm"/>
    <property type="evidence" value="ECO:0007669"/>
    <property type="project" value="UniProtKB-SubCell"/>
</dbReference>
<comment type="subunit">
    <text evidence="5">Homodimer.</text>
</comment>
<feature type="domain" description="MatP N-terminal" evidence="6">
    <location>
        <begin position="2"/>
        <end position="85"/>
    </location>
</feature>